<keyword evidence="2" id="KW-0966">Cell projection</keyword>
<dbReference type="SUPFAM" id="SSF48029">
    <property type="entry name" value="FliG"/>
    <property type="match status" value="1"/>
</dbReference>
<reference evidence="2 3" key="1">
    <citation type="submission" date="2018-06" db="EMBL/GenBank/DDBJ databases">
        <title>Serratia marcescens genome sequencing and assembly.</title>
        <authorList>
            <person name="Martins R.C.R."/>
            <person name="Perdigao-Neto L.V."/>
            <person name="Costa S.F."/>
            <person name="Levin A.S.S."/>
        </authorList>
    </citation>
    <scope>NUCLEOTIDE SEQUENCE [LARGE SCALE GENOMIC DNA]</scope>
    <source>
        <strain evidence="2 3">1283</strain>
    </source>
</reference>
<keyword evidence="2" id="KW-0969">Cilium</keyword>
<feature type="non-terminal residue" evidence="2">
    <location>
        <position position="1"/>
    </location>
</feature>
<accession>A0ABX5N7U3</accession>
<dbReference type="Proteomes" id="UP000247823">
    <property type="component" value="Unassembled WGS sequence"/>
</dbReference>
<keyword evidence="3" id="KW-1185">Reference proteome</keyword>
<dbReference type="EMBL" id="QJQB01000610">
    <property type="protein sequence ID" value="PYA54890.1"/>
    <property type="molecule type" value="Genomic_DNA"/>
</dbReference>
<organism evidence="2 3">
    <name type="scientific">Serratia marcescens</name>
    <dbReference type="NCBI Taxonomy" id="615"/>
    <lineage>
        <taxon>Bacteria</taxon>
        <taxon>Pseudomonadati</taxon>
        <taxon>Pseudomonadota</taxon>
        <taxon>Gammaproteobacteria</taxon>
        <taxon>Enterobacterales</taxon>
        <taxon>Yersiniaceae</taxon>
        <taxon>Serratia</taxon>
    </lineage>
</organism>
<protein>
    <submittedName>
        <fullName evidence="2">Flagellar motor switch protein FliG</fullName>
    </submittedName>
</protein>
<sequence>DLANRGPVRMSQVENEQKAILLVVRRLAESGEMIIGGGEDTYV</sequence>
<keyword evidence="2" id="KW-0282">Flagellum</keyword>
<name>A0ABX5N7U3_SERMA</name>
<comment type="caution">
    <text evidence="2">The sequence shown here is derived from an EMBL/GenBank/DDBJ whole genome shotgun (WGS) entry which is preliminary data.</text>
</comment>
<reference evidence="3" key="2">
    <citation type="submission" date="2018-06" db="EMBL/GenBank/DDBJ databases">
        <title>Serratia marcescens genome sequencing and assembly.</title>
        <authorList>
            <person name="Martins R.C."/>
            <person name="Perdigao-Neto L.V."/>
            <person name="Costa S.F."/>
            <person name="Levin A.S.S."/>
        </authorList>
    </citation>
    <scope>NUCLEOTIDE SEQUENCE [LARGE SCALE GENOMIC DNA]</scope>
    <source>
        <strain evidence="3">1283</strain>
    </source>
</reference>
<evidence type="ECO:0000313" key="3">
    <source>
        <dbReference type="Proteomes" id="UP000247823"/>
    </source>
</evidence>
<dbReference type="RefSeq" id="WP_309147559.1">
    <property type="nucleotide sequence ID" value="NZ_QJQB01000610.1"/>
</dbReference>
<dbReference type="InterPro" id="IPR023087">
    <property type="entry name" value="Flg_Motor_Flig_C"/>
</dbReference>
<gene>
    <name evidence="2" type="primary">fliG</name>
    <name evidence="2" type="ORF">DMW51_27275</name>
</gene>
<dbReference type="Gene3D" id="1.10.220.30">
    <property type="match status" value="1"/>
</dbReference>
<evidence type="ECO:0000259" key="1">
    <source>
        <dbReference type="Pfam" id="PF01706"/>
    </source>
</evidence>
<dbReference type="InterPro" id="IPR011002">
    <property type="entry name" value="FliG_a-hlx"/>
</dbReference>
<evidence type="ECO:0000313" key="2">
    <source>
        <dbReference type="EMBL" id="PYA54890.1"/>
    </source>
</evidence>
<feature type="domain" description="Flagellar motor switch protein FliG C-terminal" evidence="1">
    <location>
        <begin position="1"/>
        <end position="35"/>
    </location>
</feature>
<dbReference type="Pfam" id="PF01706">
    <property type="entry name" value="FliG_C"/>
    <property type="match status" value="1"/>
</dbReference>
<proteinExistence type="predicted"/>